<organism evidence="2 3">
    <name type="scientific">Porites lobata</name>
    <dbReference type="NCBI Taxonomy" id="104759"/>
    <lineage>
        <taxon>Eukaryota</taxon>
        <taxon>Metazoa</taxon>
        <taxon>Cnidaria</taxon>
        <taxon>Anthozoa</taxon>
        <taxon>Hexacorallia</taxon>
        <taxon>Scleractinia</taxon>
        <taxon>Fungiina</taxon>
        <taxon>Poritidae</taxon>
        <taxon>Porites</taxon>
    </lineage>
</organism>
<dbReference type="Pfam" id="PF14705">
    <property type="entry name" value="Costars"/>
    <property type="match status" value="1"/>
</dbReference>
<proteinExistence type="predicted"/>
<dbReference type="EMBL" id="CALNXK010000035">
    <property type="protein sequence ID" value="CAH3120742.1"/>
    <property type="molecule type" value="Genomic_DNA"/>
</dbReference>
<accession>A0ABN8NSN6</accession>
<dbReference type="PANTHER" id="PTHR22739">
    <property type="entry name" value="STRIATED MUSCLE ACTIVATOR OF RHO-DEPENDENT SIGNALING-RELATED"/>
    <property type="match status" value="1"/>
</dbReference>
<keyword evidence="3" id="KW-1185">Reference proteome</keyword>
<gene>
    <name evidence="2" type="ORF">PLOB_00028265</name>
</gene>
<feature type="domain" description="Costars" evidence="1">
    <location>
        <begin position="58"/>
        <end position="134"/>
    </location>
</feature>
<evidence type="ECO:0000313" key="3">
    <source>
        <dbReference type="Proteomes" id="UP001159405"/>
    </source>
</evidence>
<reference evidence="2 3" key="1">
    <citation type="submission" date="2022-05" db="EMBL/GenBank/DDBJ databases">
        <authorList>
            <consortium name="Genoscope - CEA"/>
            <person name="William W."/>
        </authorList>
    </citation>
    <scope>NUCLEOTIDE SEQUENCE [LARGE SCALE GENOMIC DNA]</scope>
</reference>
<protein>
    <recommendedName>
        <fullName evidence="1">Costars domain-containing protein</fullName>
    </recommendedName>
</protein>
<dbReference type="InterPro" id="IPR027817">
    <property type="entry name" value="Costars_dom"/>
</dbReference>
<sequence>MKDDTRPTVVQTSITKLNLPSLWNYFPRNMAAPPRHSKEYGRPVAGSKTEARGKYAGSHISQEVKALCNIILQMGEEQPDGTVTVTFGRLFERYTRISNKVVGMLLRARKQNLVDFEGEMLFQRRDDNVVITLLRMPEDVQNDSDEYWNISAK</sequence>
<dbReference type="PANTHER" id="PTHR22739:SF7">
    <property type="entry name" value="EG:152A3.3 PROTEIN-RELATED"/>
    <property type="match status" value="1"/>
</dbReference>
<comment type="caution">
    <text evidence="2">The sequence shown here is derived from an EMBL/GenBank/DDBJ whole genome shotgun (WGS) entry which is preliminary data.</text>
</comment>
<dbReference type="Proteomes" id="UP001159405">
    <property type="component" value="Unassembled WGS sequence"/>
</dbReference>
<dbReference type="Gene3D" id="1.10.10.1540">
    <property type="entry name" value="Costar domain"/>
    <property type="match status" value="1"/>
</dbReference>
<dbReference type="SMART" id="SM01283">
    <property type="entry name" value="Costars"/>
    <property type="match status" value="1"/>
</dbReference>
<name>A0ABN8NSN6_9CNID</name>
<evidence type="ECO:0000313" key="2">
    <source>
        <dbReference type="EMBL" id="CAH3120742.1"/>
    </source>
</evidence>
<dbReference type="InterPro" id="IPR026111">
    <property type="entry name" value="Abra"/>
</dbReference>
<dbReference type="InterPro" id="IPR038095">
    <property type="entry name" value="Costars_sf"/>
</dbReference>
<evidence type="ECO:0000259" key="1">
    <source>
        <dbReference type="SMART" id="SM01283"/>
    </source>
</evidence>